<sequence length="44" mass="4855">TLLTAMRMMSVSVYHGGQSDLPAVIACRFQHATLWKQHSIPTIG</sequence>
<protein>
    <submittedName>
        <fullName evidence="1">Uncharacterized protein</fullName>
    </submittedName>
</protein>
<organism evidence="1">
    <name type="scientific">Sinorhizobium arboris</name>
    <dbReference type="NCBI Taxonomy" id="76745"/>
    <lineage>
        <taxon>Bacteria</taxon>
        <taxon>Pseudomonadati</taxon>
        <taxon>Pseudomonadota</taxon>
        <taxon>Alphaproteobacteria</taxon>
        <taxon>Hyphomicrobiales</taxon>
        <taxon>Rhizobiaceae</taxon>
        <taxon>Sinorhizobium/Ensifer group</taxon>
        <taxon>Sinorhizobium</taxon>
    </lineage>
</organism>
<name>D1CSR1_9HYPH</name>
<proteinExistence type="predicted"/>
<reference evidence="1" key="1">
    <citation type="submission" date="2006-02" db="EMBL/GenBank/DDBJ databases">
        <title>Sampling the accessory genome of the Sinorhizobium genus by suppressive subtractive hybridization.</title>
        <authorList>
            <person name="Moulin L."/>
            <person name="Ghazoui Z."/>
            <person name="Young P."/>
        </authorList>
    </citation>
    <scope>NUCLEOTIDE SEQUENCE</scope>
    <source>
        <strain evidence="1">LMG14919</strain>
    </source>
</reference>
<evidence type="ECO:0000313" key="1">
    <source>
        <dbReference type="EMBL" id="ABD74865.1"/>
    </source>
</evidence>
<accession>D1CSR1</accession>
<feature type="non-terminal residue" evidence="1">
    <location>
        <position position="1"/>
    </location>
</feature>
<dbReference type="EMBL" id="DQ403375">
    <property type="protein sequence ID" value="ABD74865.1"/>
    <property type="molecule type" value="Genomic_DNA"/>
</dbReference>
<dbReference type="AlphaFoldDB" id="D1CSR1"/>